<keyword evidence="3 7" id="KW-0032">Aminotransferase</keyword>
<comment type="caution">
    <text evidence="7">The sequence shown here is derived from an EMBL/GenBank/DDBJ whole genome shotgun (WGS) entry which is preliminary data.</text>
</comment>
<dbReference type="OrthoDB" id="9801052at2"/>
<dbReference type="CDD" id="cd00610">
    <property type="entry name" value="OAT_like"/>
    <property type="match status" value="1"/>
</dbReference>
<dbReference type="InterPro" id="IPR015422">
    <property type="entry name" value="PyrdxlP-dep_Trfase_small"/>
</dbReference>
<dbReference type="InterPro" id="IPR049704">
    <property type="entry name" value="Aminotrans_3_PPA_site"/>
</dbReference>
<evidence type="ECO:0000313" key="7">
    <source>
        <dbReference type="EMBL" id="ODA32909.1"/>
    </source>
</evidence>
<evidence type="ECO:0000256" key="3">
    <source>
        <dbReference type="ARBA" id="ARBA00022576"/>
    </source>
</evidence>
<keyword evidence="8" id="KW-1185">Reference proteome</keyword>
<dbReference type="Gene3D" id="3.90.1150.10">
    <property type="entry name" value="Aspartate Aminotransferase, domain 1"/>
    <property type="match status" value="1"/>
</dbReference>
<evidence type="ECO:0000256" key="2">
    <source>
        <dbReference type="ARBA" id="ARBA00008954"/>
    </source>
</evidence>
<dbReference type="GO" id="GO:0030170">
    <property type="term" value="F:pyridoxal phosphate binding"/>
    <property type="evidence" value="ECO:0007669"/>
    <property type="project" value="InterPro"/>
</dbReference>
<comment type="similarity">
    <text evidence="2 6">Belongs to the class-III pyridoxal-phosphate-dependent aminotransferase family.</text>
</comment>
<dbReference type="InterPro" id="IPR015421">
    <property type="entry name" value="PyrdxlP-dep_Trfase_major"/>
</dbReference>
<evidence type="ECO:0000256" key="4">
    <source>
        <dbReference type="ARBA" id="ARBA00022679"/>
    </source>
</evidence>
<dbReference type="RefSeq" id="WP_068902668.1">
    <property type="nucleotide sequence ID" value="NZ_JBHUIF010000024.1"/>
</dbReference>
<dbReference type="Pfam" id="PF00202">
    <property type="entry name" value="Aminotran_3"/>
    <property type="match status" value="1"/>
</dbReference>
<dbReference type="SUPFAM" id="SSF53383">
    <property type="entry name" value="PLP-dependent transferases"/>
    <property type="match status" value="1"/>
</dbReference>
<dbReference type="InterPro" id="IPR005814">
    <property type="entry name" value="Aminotrans_3"/>
</dbReference>
<dbReference type="PROSITE" id="PS00600">
    <property type="entry name" value="AA_TRANSFER_CLASS_3"/>
    <property type="match status" value="1"/>
</dbReference>
<evidence type="ECO:0000256" key="6">
    <source>
        <dbReference type="RuleBase" id="RU003560"/>
    </source>
</evidence>
<dbReference type="FunFam" id="3.40.640.10:FF:000014">
    <property type="entry name" value="Adenosylmethionine-8-amino-7-oxononanoate aminotransferase, probable"/>
    <property type="match status" value="1"/>
</dbReference>
<dbReference type="GO" id="GO:0008483">
    <property type="term" value="F:transaminase activity"/>
    <property type="evidence" value="ECO:0007669"/>
    <property type="project" value="UniProtKB-KW"/>
</dbReference>
<dbReference type="PANTHER" id="PTHR43094">
    <property type="entry name" value="AMINOTRANSFERASE"/>
    <property type="match status" value="1"/>
</dbReference>
<evidence type="ECO:0000256" key="5">
    <source>
        <dbReference type="ARBA" id="ARBA00022898"/>
    </source>
</evidence>
<dbReference type="STRING" id="1080227.A8L45_12290"/>
<dbReference type="EMBL" id="LYBM01000021">
    <property type="protein sequence ID" value="ODA32909.1"/>
    <property type="molecule type" value="Genomic_DNA"/>
</dbReference>
<protein>
    <submittedName>
        <fullName evidence="7">Adenosylmethionine-8-amino-7-oxononanoate aminotransferase</fullName>
    </submittedName>
</protein>
<gene>
    <name evidence="7" type="ORF">A8L45_12290</name>
</gene>
<keyword evidence="5 6" id="KW-0663">Pyridoxal phosphate</keyword>
<reference evidence="7 8" key="1">
    <citation type="submission" date="2016-05" db="EMBL/GenBank/DDBJ databases">
        <title>Genomic Taxonomy of the Vibrionaceae.</title>
        <authorList>
            <person name="Gomez-Gil B."/>
            <person name="Enciso-Ibarra J."/>
        </authorList>
    </citation>
    <scope>NUCLEOTIDE SEQUENCE [LARGE SCALE GENOMIC DNA]</scope>
    <source>
        <strain evidence="7 8">CAIM 1920</strain>
    </source>
</reference>
<proteinExistence type="inferred from homology"/>
<comment type="cofactor">
    <cofactor evidence="1">
        <name>pyridoxal 5'-phosphate</name>
        <dbReference type="ChEBI" id="CHEBI:597326"/>
    </cofactor>
</comment>
<accession>A0A1C3EI67</accession>
<keyword evidence="4 7" id="KW-0808">Transferase</keyword>
<evidence type="ECO:0000256" key="1">
    <source>
        <dbReference type="ARBA" id="ARBA00001933"/>
    </source>
</evidence>
<dbReference type="AlphaFoldDB" id="A0A1C3EI67"/>
<dbReference type="GO" id="GO:0005829">
    <property type="term" value="C:cytosol"/>
    <property type="evidence" value="ECO:0007669"/>
    <property type="project" value="TreeGrafter"/>
</dbReference>
<dbReference type="InterPro" id="IPR015424">
    <property type="entry name" value="PyrdxlP-dep_Trfase"/>
</dbReference>
<dbReference type="Gene3D" id="3.40.640.10">
    <property type="entry name" value="Type I PLP-dependent aspartate aminotransferase-like (Major domain)"/>
    <property type="match status" value="1"/>
</dbReference>
<evidence type="ECO:0000313" key="8">
    <source>
        <dbReference type="Proteomes" id="UP000094936"/>
    </source>
</evidence>
<organism evidence="7 8">
    <name type="scientific">Veronia pacifica</name>
    <dbReference type="NCBI Taxonomy" id="1080227"/>
    <lineage>
        <taxon>Bacteria</taxon>
        <taxon>Pseudomonadati</taxon>
        <taxon>Pseudomonadota</taxon>
        <taxon>Gammaproteobacteria</taxon>
        <taxon>Vibrionales</taxon>
        <taxon>Vibrionaceae</taxon>
        <taxon>Veronia</taxon>
    </lineage>
</organism>
<name>A0A1C3EI67_9GAMM</name>
<dbReference type="NCBIfam" id="NF005685">
    <property type="entry name" value="PRK07483.1"/>
    <property type="match status" value="1"/>
</dbReference>
<dbReference type="PANTHER" id="PTHR43094:SF1">
    <property type="entry name" value="AMINOTRANSFERASE CLASS-III"/>
    <property type="match status" value="1"/>
</dbReference>
<dbReference type="Proteomes" id="UP000094936">
    <property type="component" value="Unassembled WGS sequence"/>
</dbReference>
<sequence length="443" mass="48691">MTHILHRHCRESLPTVDTGEGVYLIDTKGKRYLDACGGAAVSCLGHNHPDVISAIQRQAERIPFAHTGFFTSQPAEQLADKLIELSPASLSHAYFVSGGSEAVESALKLARQYWIEREQPKRTHFIGRRQSYHGNTLGALGVGGNQWRRATFAPLLAPSSFIDPCYFYRNAMPEETRIEYGERAAQALEEEILRLGPESVVGFVAETFVGATAGVLPPENGYFRRVREICDHYDILLILDEVMCGTGRTGTFFAFEQEGIVPDIVALAKGLAAGYQPIGAVLLNKHIYHAINDGSGFFQHGHTFLAHPIACAAANATLDVLASGLLDEVSDKGKSFYQRLVEAFGDHQHVGDIRGRGLFWGLELVADKASKMPFKPATQLHKRIKHIAMQQGLMCYPMAGTIDGQQGHHILLAPPFIINEEEIQHLAERLTRSVNEAIASVSL</sequence>